<reference evidence="1" key="1">
    <citation type="submission" date="2018-06" db="EMBL/GenBank/DDBJ databases">
        <authorList>
            <person name="Zhirakovskaya E."/>
        </authorList>
    </citation>
    <scope>NUCLEOTIDE SEQUENCE</scope>
</reference>
<dbReference type="NCBIfam" id="TIGR00278">
    <property type="entry name" value="membrane protein insertion efficiency factor YidD"/>
    <property type="match status" value="1"/>
</dbReference>
<name>A0A3B0YEG9_9ZZZZ</name>
<gene>
    <name evidence="1" type="ORF">MNBD_GAMMA12-466</name>
</gene>
<dbReference type="HAMAP" id="MF_00386">
    <property type="entry name" value="UPF0161_YidD"/>
    <property type="match status" value="1"/>
</dbReference>
<dbReference type="PANTHER" id="PTHR33383:SF1">
    <property type="entry name" value="MEMBRANE PROTEIN INSERTION EFFICIENCY FACTOR-RELATED"/>
    <property type="match status" value="1"/>
</dbReference>
<proteinExistence type="inferred from homology"/>
<dbReference type="PROSITE" id="PS51257">
    <property type="entry name" value="PROKAR_LIPOPROTEIN"/>
    <property type="match status" value="1"/>
</dbReference>
<protein>
    <submittedName>
        <fullName evidence="1">Membrane protein insertion efficiency factor YidD</fullName>
    </submittedName>
</protein>
<dbReference type="SMART" id="SM01234">
    <property type="entry name" value="Haemolytic"/>
    <property type="match status" value="1"/>
</dbReference>
<dbReference type="Pfam" id="PF01809">
    <property type="entry name" value="YidD"/>
    <property type="match status" value="1"/>
</dbReference>
<dbReference type="AlphaFoldDB" id="A0A3B0YEG9"/>
<accession>A0A3B0YEG9</accession>
<dbReference type="EMBL" id="UOFL01000171">
    <property type="protein sequence ID" value="VAW79305.1"/>
    <property type="molecule type" value="Genomic_DNA"/>
</dbReference>
<sequence>MRKIIKLFIRFYQLVFSPFFGQSCRFHPTCSHYAMEAVELHGSLRGSWLAVRRLCRCHPWHPGGIDLVPEKKEK</sequence>
<dbReference type="InterPro" id="IPR002696">
    <property type="entry name" value="Membr_insert_effic_factor_YidD"/>
</dbReference>
<evidence type="ECO:0000313" key="1">
    <source>
        <dbReference type="EMBL" id="VAW79305.1"/>
    </source>
</evidence>
<organism evidence="1">
    <name type="scientific">hydrothermal vent metagenome</name>
    <dbReference type="NCBI Taxonomy" id="652676"/>
    <lineage>
        <taxon>unclassified sequences</taxon>
        <taxon>metagenomes</taxon>
        <taxon>ecological metagenomes</taxon>
    </lineage>
</organism>
<dbReference type="PANTHER" id="PTHR33383">
    <property type="entry name" value="MEMBRANE PROTEIN INSERTION EFFICIENCY FACTOR-RELATED"/>
    <property type="match status" value="1"/>
</dbReference>